<proteinExistence type="predicted"/>
<evidence type="ECO:0000256" key="1">
    <source>
        <dbReference type="SAM" id="MobiDB-lite"/>
    </source>
</evidence>
<evidence type="ECO:0000313" key="2">
    <source>
        <dbReference type="EMBL" id="SMR58837.1"/>
    </source>
</evidence>
<organism evidence="2 3">
    <name type="scientific">Zymoseptoria tritici ST99CH_1E4</name>
    <dbReference type="NCBI Taxonomy" id="1276532"/>
    <lineage>
        <taxon>Eukaryota</taxon>
        <taxon>Fungi</taxon>
        <taxon>Dikarya</taxon>
        <taxon>Ascomycota</taxon>
        <taxon>Pezizomycotina</taxon>
        <taxon>Dothideomycetes</taxon>
        <taxon>Dothideomycetidae</taxon>
        <taxon>Mycosphaerellales</taxon>
        <taxon>Mycosphaerellaceae</taxon>
        <taxon>Zymoseptoria</taxon>
    </lineage>
</organism>
<accession>A0A2H1GZ45</accession>
<reference evidence="3" key="1">
    <citation type="submission" date="2017-05" db="EMBL/GenBank/DDBJ databases">
        <authorList>
            <person name="Song R."/>
            <person name="Chenine A.L."/>
            <person name="Ruprecht R.M."/>
        </authorList>
    </citation>
    <scope>NUCLEOTIDE SEQUENCE [LARGE SCALE GENOMIC DNA]</scope>
</reference>
<dbReference type="EMBL" id="LT854262">
    <property type="protein sequence ID" value="SMR58837.1"/>
    <property type="molecule type" value="Genomic_DNA"/>
</dbReference>
<evidence type="ECO:0000313" key="3">
    <source>
        <dbReference type="Proteomes" id="UP000245764"/>
    </source>
</evidence>
<gene>
    <name evidence="2" type="ORF">ZT1E4_G9572</name>
</gene>
<sequence>MDPSHSLTTSRKRGRPSGTVGASLSTKRQRIETSMASEALRSEIRNHLPPAQTPWQVDHLYDDIYDNAMMLAIQELWFQRTGERMVLEPRYHVAEREEEDETTPSRRHHGEEEIVVEEPGFGDTPSADERMSVISIGADQRSRSNTLEGDVEGQALHGLGLPIAGMGSGVFAGVEYPDLPRSRSRHSDMETPEVDDGVFPCLDTGPSPGGTPEPEMREVSSPVDAATKAKEDAAAWEKTVVKAIRNDRMFCMRHFIGMAKEYLYGGRN</sequence>
<feature type="region of interest" description="Disordered" evidence="1">
    <location>
        <begin position="1"/>
        <end position="31"/>
    </location>
</feature>
<feature type="compositionally biased region" description="Polar residues" evidence="1">
    <location>
        <begin position="20"/>
        <end position="31"/>
    </location>
</feature>
<dbReference type="Proteomes" id="UP000245764">
    <property type="component" value="Chromosome 10"/>
</dbReference>
<protein>
    <submittedName>
        <fullName evidence="2">Uncharacterized protein</fullName>
    </submittedName>
</protein>
<dbReference type="AlphaFoldDB" id="A0A2H1GZ45"/>
<name>A0A2H1GZ45_ZYMTR</name>